<sequence length="82" mass="8959">MNNPRVTIAVFLAAIVFTASFSHFVVEGKKEIIISFKCKQKSECLTNIACQACVDCRCDNGKCRCHGFKEEIANPTVSSLGS</sequence>
<dbReference type="OrthoDB" id="1025729at2759"/>
<dbReference type="KEGG" id="bna:106442424"/>
<evidence type="ECO:0000313" key="2">
    <source>
        <dbReference type="EMBL" id="CDY13142.1"/>
    </source>
</evidence>
<keyword evidence="1" id="KW-0732">Signal</keyword>
<evidence type="ECO:0000256" key="1">
    <source>
        <dbReference type="SAM" id="SignalP"/>
    </source>
</evidence>
<keyword evidence="3" id="KW-1185">Reference proteome</keyword>
<dbReference type="OMA" id="WIKACVD"/>
<proteinExistence type="predicted"/>
<dbReference type="Proteomes" id="UP000028999">
    <property type="component" value="Unassembled WGS sequence"/>
</dbReference>
<dbReference type="EMBL" id="LK032031">
    <property type="protein sequence ID" value="CDY13142.1"/>
    <property type="molecule type" value="Genomic_DNA"/>
</dbReference>
<name>A0A078FJH9_BRANA</name>
<protein>
    <submittedName>
        <fullName evidence="2">BnaA09g16750D protein</fullName>
    </submittedName>
</protein>
<dbReference type="STRING" id="3708.A0A078FJH9"/>
<feature type="signal peptide" evidence="1">
    <location>
        <begin position="1"/>
        <end position="20"/>
    </location>
</feature>
<feature type="chain" id="PRO_5044539371" evidence="1">
    <location>
        <begin position="21"/>
        <end position="82"/>
    </location>
</feature>
<dbReference type="SMR" id="A0A078FJH9"/>
<accession>A0A078FJH9</accession>
<evidence type="ECO:0000313" key="3">
    <source>
        <dbReference type="Proteomes" id="UP000028999"/>
    </source>
</evidence>
<dbReference type="PaxDb" id="3708-A0A078FJH9"/>
<dbReference type="Gramene" id="CDY13142">
    <property type="protein sequence ID" value="CDY13142"/>
    <property type="gene ID" value="GSBRNA2T00071002001"/>
</dbReference>
<dbReference type="AlphaFoldDB" id="A0A078FJH9"/>
<gene>
    <name evidence="2" type="primary">BnaA09g16750D</name>
    <name evidence="2" type="ORF">GSBRNA2T00071002001</name>
</gene>
<organism evidence="2 3">
    <name type="scientific">Brassica napus</name>
    <name type="common">Rape</name>
    <dbReference type="NCBI Taxonomy" id="3708"/>
    <lineage>
        <taxon>Eukaryota</taxon>
        <taxon>Viridiplantae</taxon>
        <taxon>Streptophyta</taxon>
        <taxon>Embryophyta</taxon>
        <taxon>Tracheophyta</taxon>
        <taxon>Spermatophyta</taxon>
        <taxon>Magnoliopsida</taxon>
        <taxon>eudicotyledons</taxon>
        <taxon>Gunneridae</taxon>
        <taxon>Pentapetalae</taxon>
        <taxon>rosids</taxon>
        <taxon>malvids</taxon>
        <taxon>Brassicales</taxon>
        <taxon>Brassicaceae</taxon>
        <taxon>Brassiceae</taxon>
        <taxon>Brassica</taxon>
    </lineage>
</organism>
<reference evidence="2 3" key="1">
    <citation type="journal article" date="2014" name="Science">
        <title>Plant genetics. Early allopolyploid evolution in the post-Neolithic Brassica napus oilseed genome.</title>
        <authorList>
            <person name="Chalhoub B."/>
            <person name="Denoeud F."/>
            <person name="Liu S."/>
            <person name="Parkin I.A."/>
            <person name="Tang H."/>
            <person name="Wang X."/>
            <person name="Chiquet J."/>
            <person name="Belcram H."/>
            <person name="Tong C."/>
            <person name="Samans B."/>
            <person name="Correa M."/>
            <person name="Da Silva C."/>
            <person name="Just J."/>
            <person name="Falentin C."/>
            <person name="Koh C.S."/>
            <person name="Le Clainche I."/>
            <person name="Bernard M."/>
            <person name="Bento P."/>
            <person name="Noel B."/>
            <person name="Labadie K."/>
            <person name="Alberti A."/>
            <person name="Charles M."/>
            <person name="Arnaud D."/>
            <person name="Guo H."/>
            <person name="Daviaud C."/>
            <person name="Alamery S."/>
            <person name="Jabbari K."/>
            <person name="Zhao M."/>
            <person name="Edger P.P."/>
            <person name="Chelaifa H."/>
            <person name="Tack D."/>
            <person name="Lassalle G."/>
            <person name="Mestiri I."/>
            <person name="Schnel N."/>
            <person name="Le Paslier M.C."/>
            <person name="Fan G."/>
            <person name="Renault V."/>
            <person name="Bayer P.E."/>
            <person name="Golicz A.A."/>
            <person name="Manoli S."/>
            <person name="Lee T.H."/>
            <person name="Thi V.H."/>
            <person name="Chalabi S."/>
            <person name="Hu Q."/>
            <person name="Fan C."/>
            <person name="Tollenaere R."/>
            <person name="Lu Y."/>
            <person name="Battail C."/>
            <person name="Shen J."/>
            <person name="Sidebottom C.H."/>
            <person name="Wang X."/>
            <person name="Canaguier A."/>
            <person name="Chauveau A."/>
            <person name="Berard A."/>
            <person name="Deniot G."/>
            <person name="Guan M."/>
            <person name="Liu Z."/>
            <person name="Sun F."/>
            <person name="Lim Y.P."/>
            <person name="Lyons E."/>
            <person name="Town C.D."/>
            <person name="Bancroft I."/>
            <person name="Wang X."/>
            <person name="Meng J."/>
            <person name="Ma J."/>
            <person name="Pires J.C."/>
            <person name="King G.J."/>
            <person name="Brunel D."/>
            <person name="Delourme R."/>
            <person name="Renard M."/>
            <person name="Aury J.M."/>
            <person name="Adams K.L."/>
            <person name="Batley J."/>
            <person name="Snowdon R.J."/>
            <person name="Tost J."/>
            <person name="Edwards D."/>
            <person name="Zhou Y."/>
            <person name="Hua W."/>
            <person name="Sharpe A.G."/>
            <person name="Paterson A.H."/>
            <person name="Guan C."/>
            <person name="Wincker P."/>
        </authorList>
    </citation>
    <scope>NUCLEOTIDE SEQUENCE [LARGE SCALE GENOMIC DNA]</scope>
    <source>
        <strain evidence="3">cv. Darmor-bzh</strain>
    </source>
</reference>